<dbReference type="RefSeq" id="WP_068608496.1">
    <property type="nucleotide sequence ID" value="NZ_LZDH01000056.1"/>
</dbReference>
<dbReference type="AlphaFoldDB" id="A0A1A6DTQ2"/>
<dbReference type="Proteomes" id="UP000316388">
    <property type="component" value="Unassembled WGS sequence"/>
</dbReference>
<evidence type="ECO:0000313" key="4">
    <source>
        <dbReference type="Proteomes" id="UP000316388"/>
    </source>
</evidence>
<evidence type="ECO:0000313" key="2">
    <source>
        <dbReference type="EMBL" id="TSE37893.1"/>
    </source>
</evidence>
<dbReference type="Pfam" id="PF07963">
    <property type="entry name" value="N_methyl"/>
    <property type="match status" value="1"/>
</dbReference>
<dbReference type="Proteomes" id="UP000091969">
    <property type="component" value="Unassembled WGS sequence"/>
</dbReference>
<accession>A0A1A6DTQ2</accession>
<reference evidence="2 4" key="2">
    <citation type="submission" date="2019-07" db="EMBL/GenBank/DDBJ databases">
        <title>Tepidimonas fonticaldi AT-A2 draft genome.</title>
        <authorList>
            <person name="Da Costa M.S."/>
            <person name="Froufe H.J.C."/>
            <person name="Egas C."/>
            <person name="Albuquerque L."/>
        </authorList>
    </citation>
    <scope>NUCLEOTIDE SEQUENCE [LARGE SCALE GENOMIC DNA]</scope>
    <source>
        <strain evidence="2 4">AT-A2</strain>
    </source>
</reference>
<sequence>MRRARGLTLIELLTALAVLALLATLGWRALDGLLRVREATEARSAAQLGWADVLAQWQLDLDQMVMPVDGAIDPPPAWSLQGGTVRLLRHAADGAGWQVVAWAAVDGGGRWARWQSPPLATREALAQAWVQAPQRVRAEGVRTVAIASAEIRVWDGAQWNADGAEGVPPAAVRLVLVPAAGAGFDGALTLDWASARVAGGKS</sequence>
<dbReference type="NCBIfam" id="TIGR02532">
    <property type="entry name" value="IV_pilin_GFxxxE"/>
    <property type="match status" value="1"/>
</dbReference>
<dbReference type="InterPro" id="IPR012902">
    <property type="entry name" value="N_methyl_site"/>
</dbReference>
<keyword evidence="3" id="KW-1185">Reference proteome</keyword>
<protein>
    <recommendedName>
        <fullName evidence="5">Type II secretion system protein J</fullName>
    </recommendedName>
</protein>
<dbReference type="InterPro" id="IPR045584">
    <property type="entry name" value="Pilin-like"/>
</dbReference>
<name>A0A1A6DTQ2_9BURK</name>
<dbReference type="SUPFAM" id="SSF54523">
    <property type="entry name" value="Pili subunits"/>
    <property type="match status" value="1"/>
</dbReference>
<comment type="caution">
    <text evidence="1">The sequence shown here is derived from an EMBL/GenBank/DDBJ whole genome shotgun (WGS) entry which is preliminary data.</text>
</comment>
<dbReference type="EMBL" id="LZDH01000056">
    <property type="protein sequence ID" value="OBS30243.1"/>
    <property type="molecule type" value="Genomic_DNA"/>
</dbReference>
<dbReference type="OrthoDB" id="9151668at2"/>
<reference evidence="1 3" key="1">
    <citation type="submission" date="2016-06" db="EMBL/GenBank/DDBJ databases">
        <title>Genome sequence of Tepidimonas fonticaldi PL17.</title>
        <authorList>
            <person name="Pinnaka A.K."/>
        </authorList>
    </citation>
    <scope>NUCLEOTIDE SEQUENCE [LARGE SCALE GENOMIC DNA]</scope>
    <source>
        <strain evidence="1 3">PL17</strain>
    </source>
</reference>
<dbReference type="STRING" id="1101373.A9O67_04115"/>
<dbReference type="PROSITE" id="PS00409">
    <property type="entry name" value="PROKAR_NTER_METHYL"/>
    <property type="match status" value="1"/>
</dbReference>
<gene>
    <name evidence="1" type="ORF">A9O67_04115</name>
    <name evidence="2" type="ORF">Tfont_00546</name>
</gene>
<evidence type="ECO:0000313" key="3">
    <source>
        <dbReference type="Proteomes" id="UP000091969"/>
    </source>
</evidence>
<organism evidence="1 3">
    <name type="scientific">Tepidimonas fonticaldi</name>
    <dbReference type="NCBI Taxonomy" id="1101373"/>
    <lineage>
        <taxon>Bacteria</taxon>
        <taxon>Pseudomonadati</taxon>
        <taxon>Pseudomonadota</taxon>
        <taxon>Betaproteobacteria</taxon>
        <taxon>Burkholderiales</taxon>
        <taxon>Tepidimonas</taxon>
    </lineage>
</organism>
<evidence type="ECO:0000313" key="1">
    <source>
        <dbReference type="EMBL" id="OBS30243.1"/>
    </source>
</evidence>
<dbReference type="EMBL" id="VJOO01000003">
    <property type="protein sequence ID" value="TSE37893.1"/>
    <property type="molecule type" value="Genomic_DNA"/>
</dbReference>
<evidence type="ECO:0008006" key="5">
    <source>
        <dbReference type="Google" id="ProtNLM"/>
    </source>
</evidence>
<proteinExistence type="predicted"/>